<dbReference type="GO" id="GO:0051015">
    <property type="term" value="F:actin filament binding"/>
    <property type="evidence" value="ECO:0007669"/>
    <property type="project" value="TreeGrafter"/>
</dbReference>
<evidence type="ECO:0000256" key="4">
    <source>
        <dbReference type="PROSITE-ProRule" id="PRU00192"/>
    </source>
</evidence>
<dbReference type="Gene3D" id="2.30.30.40">
    <property type="entry name" value="SH3 Domains"/>
    <property type="match status" value="1"/>
</dbReference>
<keyword evidence="7" id="KW-1185">Reference proteome</keyword>
<dbReference type="InterPro" id="IPR003134">
    <property type="entry name" value="Hs1_Cortactin"/>
</dbReference>
<evidence type="ECO:0000256" key="3">
    <source>
        <dbReference type="ARBA" id="ARBA00022737"/>
    </source>
</evidence>
<feature type="region of interest" description="Disordered" evidence="5">
    <location>
        <begin position="148"/>
        <end position="181"/>
    </location>
</feature>
<evidence type="ECO:0000313" key="8">
    <source>
        <dbReference type="WBParaSite" id="jg9127"/>
    </source>
</evidence>
<dbReference type="GO" id="GO:0005884">
    <property type="term" value="C:actin filament"/>
    <property type="evidence" value="ECO:0007669"/>
    <property type="project" value="TreeGrafter"/>
</dbReference>
<dbReference type="AlphaFoldDB" id="A0A915ERV6"/>
<dbReference type="WBParaSite" id="jg9127">
    <property type="protein sequence ID" value="jg9127"/>
    <property type="gene ID" value="jg9127"/>
</dbReference>
<evidence type="ECO:0000256" key="2">
    <source>
        <dbReference type="ARBA" id="ARBA00022553"/>
    </source>
</evidence>
<dbReference type="PANTHER" id="PTHR10829">
    <property type="entry name" value="CORTACTIN AND DREBRIN"/>
    <property type="match status" value="1"/>
</dbReference>
<dbReference type="PROSITE" id="PS50002">
    <property type="entry name" value="SH3"/>
    <property type="match status" value="1"/>
</dbReference>
<dbReference type="GO" id="GO:0030833">
    <property type="term" value="P:regulation of actin filament polymerization"/>
    <property type="evidence" value="ECO:0007669"/>
    <property type="project" value="TreeGrafter"/>
</dbReference>
<sequence length="588" mass="65837">MWRSGAAAKPLPPPKPNLDDDWTLIQILFEKESRWGAKTIEGSGHQGSVRLDQLRDEVVKSDVMVKEKSLSSMPKPSQGYGGKFGVQTDRMDKCAESAFGVETDKQDKSAMGWDHREVLQQHESQKDYAVGFGGKHGVQTDRVDKSALGWEHRENVPLHESQKGFGGKYGIQTDRKDKSAVGWDEPEKLQQHESQTGYKHGFGGKFGLQTDRVDKSAADYKQGFGGKFGVQTDRVDKSAAGWEHKDNLQQHESQTSYKHGFGGQFGLQKDRVDKSAAGWEQPESLQQHESQKAAPVPSEKGRASNLRNKFEQLAANQQDDKVKEERERRRKEDEELRKQQLEEERRQEVEKPKVASSPKNRASIGVRLPFASSEGPPKPVRISEIPASAVAEPKSYQVETELEEEHLKPVQVLPPSLPAQSNSSQQHESFQPLSSLIRRRKSSTDNEAADEEWGDEPKTDAFILQQPPAMHLPSNKSQQQPHIPAPALQQQYDYVPDEPPPPAPSVVPEASQESAYQTHTQQQYEEPPYEEISTSVPQQPSNGGSQGGGLTAVALFDYDKQDDDEIGFEVSDVITDIEQIDWVVERHM</sequence>
<feature type="region of interest" description="Disordered" evidence="5">
    <location>
        <begin position="239"/>
        <end position="550"/>
    </location>
</feature>
<feature type="compositionally biased region" description="Basic and acidic residues" evidence="5">
    <location>
        <begin position="148"/>
        <end position="162"/>
    </location>
</feature>
<feature type="compositionally biased region" description="Polar residues" evidence="5">
    <location>
        <begin position="418"/>
        <end position="434"/>
    </location>
</feature>
<dbReference type="InterPro" id="IPR036028">
    <property type="entry name" value="SH3-like_dom_sf"/>
</dbReference>
<evidence type="ECO:0000313" key="7">
    <source>
        <dbReference type="Proteomes" id="UP000887574"/>
    </source>
</evidence>
<evidence type="ECO:0000259" key="6">
    <source>
        <dbReference type="PROSITE" id="PS50002"/>
    </source>
</evidence>
<evidence type="ECO:0000256" key="5">
    <source>
        <dbReference type="SAM" id="MobiDB-lite"/>
    </source>
</evidence>
<feature type="compositionally biased region" description="Basic and acidic residues" evidence="5">
    <location>
        <begin position="239"/>
        <end position="249"/>
    </location>
</feature>
<keyword evidence="2" id="KW-0597">Phosphoprotein</keyword>
<keyword evidence="3" id="KW-0677">Repeat</keyword>
<keyword evidence="1 4" id="KW-0728">SH3 domain</keyword>
<feature type="region of interest" description="Disordered" evidence="5">
    <location>
        <begin position="66"/>
        <end position="86"/>
    </location>
</feature>
<evidence type="ECO:0000256" key="1">
    <source>
        <dbReference type="ARBA" id="ARBA00022443"/>
    </source>
</evidence>
<dbReference type="PANTHER" id="PTHR10829:SF23">
    <property type="entry name" value="CORTACTIN, ISOFORM A"/>
    <property type="match status" value="1"/>
</dbReference>
<reference evidence="8" key="1">
    <citation type="submission" date="2022-11" db="UniProtKB">
        <authorList>
            <consortium name="WormBaseParasite"/>
        </authorList>
    </citation>
    <scope>IDENTIFICATION</scope>
</reference>
<dbReference type="Proteomes" id="UP000887574">
    <property type="component" value="Unplaced"/>
</dbReference>
<proteinExistence type="predicted"/>
<dbReference type="SUPFAM" id="SSF50044">
    <property type="entry name" value="SH3-domain"/>
    <property type="match status" value="1"/>
</dbReference>
<dbReference type="GO" id="GO:0030864">
    <property type="term" value="C:cortical actin cytoskeleton"/>
    <property type="evidence" value="ECO:0007669"/>
    <property type="project" value="TreeGrafter"/>
</dbReference>
<accession>A0A915ERV6</accession>
<feature type="domain" description="SH3" evidence="6">
    <location>
        <begin position="547"/>
        <end position="588"/>
    </location>
</feature>
<dbReference type="GO" id="GO:0005886">
    <property type="term" value="C:plasma membrane"/>
    <property type="evidence" value="ECO:0007669"/>
    <property type="project" value="TreeGrafter"/>
</dbReference>
<dbReference type="Pfam" id="PF02218">
    <property type="entry name" value="HS1_rep"/>
    <property type="match status" value="7"/>
</dbReference>
<organism evidence="7 8">
    <name type="scientific">Ditylenchus dipsaci</name>
    <dbReference type="NCBI Taxonomy" id="166011"/>
    <lineage>
        <taxon>Eukaryota</taxon>
        <taxon>Metazoa</taxon>
        <taxon>Ecdysozoa</taxon>
        <taxon>Nematoda</taxon>
        <taxon>Chromadorea</taxon>
        <taxon>Rhabditida</taxon>
        <taxon>Tylenchina</taxon>
        <taxon>Tylenchomorpha</taxon>
        <taxon>Sphaerularioidea</taxon>
        <taxon>Anguinidae</taxon>
        <taxon>Anguininae</taxon>
        <taxon>Ditylenchus</taxon>
    </lineage>
</organism>
<protein>
    <submittedName>
        <fullName evidence="8">SH3 domain-containing protein</fullName>
    </submittedName>
</protein>
<dbReference type="GO" id="GO:0016477">
    <property type="term" value="P:cell migration"/>
    <property type="evidence" value="ECO:0007669"/>
    <property type="project" value="TreeGrafter"/>
</dbReference>
<dbReference type="GO" id="GO:0030427">
    <property type="term" value="C:site of polarized growth"/>
    <property type="evidence" value="ECO:0007669"/>
    <property type="project" value="TreeGrafter"/>
</dbReference>
<feature type="compositionally biased region" description="Basic and acidic residues" evidence="5">
    <location>
        <begin position="318"/>
        <end position="353"/>
    </location>
</feature>
<dbReference type="PROSITE" id="PS51090">
    <property type="entry name" value="CORTACTIN"/>
    <property type="match status" value="5"/>
</dbReference>
<dbReference type="InterPro" id="IPR001452">
    <property type="entry name" value="SH3_domain"/>
</dbReference>
<name>A0A915ERV6_9BILA</name>